<proteinExistence type="predicted"/>
<gene>
    <name evidence="1" type="ordered locus">Desti_1652</name>
</gene>
<dbReference type="AlphaFoldDB" id="I4C472"/>
<protein>
    <submittedName>
        <fullName evidence="1">Uncharacterized protein</fullName>
    </submittedName>
</protein>
<dbReference type="KEGG" id="dti:Desti_1652"/>
<reference evidence="2" key="1">
    <citation type="submission" date="2012-06" db="EMBL/GenBank/DDBJ databases">
        <title>Complete sequence of chromosome of Desulfomonile tiedjei DSM 6799.</title>
        <authorList>
            <person name="Lucas S."/>
            <person name="Copeland A."/>
            <person name="Lapidus A."/>
            <person name="Glavina del Rio T."/>
            <person name="Dalin E."/>
            <person name="Tice H."/>
            <person name="Bruce D."/>
            <person name="Goodwin L."/>
            <person name="Pitluck S."/>
            <person name="Peters L."/>
            <person name="Ovchinnikova G."/>
            <person name="Zeytun A."/>
            <person name="Lu M."/>
            <person name="Kyrpides N."/>
            <person name="Mavromatis K."/>
            <person name="Ivanova N."/>
            <person name="Brettin T."/>
            <person name="Detter J.C."/>
            <person name="Han C."/>
            <person name="Larimer F."/>
            <person name="Land M."/>
            <person name="Hauser L."/>
            <person name="Markowitz V."/>
            <person name="Cheng J.-F."/>
            <person name="Hugenholtz P."/>
            <person name="Woyke T."/>
            <person name="Wu D."/>
            <person name="Spring S."/>
            <person name="Schroeder M."/>
            <person name="Brambilla E."/>
            <person name="Klenk H.-P."/>
            <person name="Eisen J.A."/>
        </authorList>
    </citation>
    <scope>NUCLEOTIDE SEQUENCE [LARGE SCALE GENOMIC DNA]</scope>
    <source>
        <strain evidence="2">ATCC 49306 / DSM 6799 / DCB-1</strain>
    </source>
</reference>
<evidence type="ECO:0000313" key="1">
    <source>
        <dbReference type="EMBL" id="AFM24363.1"/>
    </source>
</evidence>
<organism evidence="1 2">
    <name type="scientific">Desulfomonile tiedjei (strain ATCC 49306 / DSM 6799 / DCB-1)</name>
    <dbReference type="NCBI Taxonomy" id="706587"/>
    <lineage>
        <taxon>Bacteria</taxon>
        <taxon>Pseudomonadati</taxon>
        <taxon>Thermodesulfobacteriota</taxon>
        <taxon>Desulfomonilia</taxon>
        <taxon>Desulfomonilales</taxon>
        <taxon>Desulfomonilaceae</taxon>
        <taxon>Desulfomonile</taxon>
    </lineage>
</organism>
<evidence type="ECO:0000313" key="2">
    <source>
        <dbReference type="Proteomes" id="UP000006055"/>
    </source>
</evidence>
<sequence length="82" mass="9152">MKSSLSRVAFLVSPPQSLSIRRSNSCAKLRQKCKTVRVLSQRSGKITALYCSNHSLYQGCQCSLQPVKKPAKKLIDSFGNHR</sequence>
<name>I4C472_DESTA</name>
<dbReference type="STRING" id="706587.Desti_1652"/>
<accession>I4C472</accession>
<keyword evidence="2" id="KW-1185">Reference proteome</keyword>
<dbReference type="Proteomes" id="UP000006055">
    <property type="component" value="Chromosome"/>
</dbReference>
<dbReference type="HOGENOM" id="CLU_2552778_0_0_7"/>
<dbReference type="EMBL" id="CP003360">
    <property type="protein sequence ID" value="AFM24363.1"/>
    <property type="molecule type" value="Genomic_DNA"/>
</dbReference>